<dbReference type="PaxDb" id="9986-ENSOCUP00000023712"/>
<dbReference type="PANTHER" id="PTHR14225">
    <property type="entry name" value="APOLIPOPROTEIN C-III"/>
    <property type="match status" value="1"/>
</dbReference>
<dbReference type="Bgee" id="ENSOCUG00000027365">
    <property type="expression patterns" value="Expressed in liver and 13 other cell types or tissues"/>
</dbReference>
<dbReference type="GO" id="GO:0042157">
    <property type="term" value="P:lipoprotein metabolic process"/>
    <property type="evidence" value="ECO:0007669"/>
    <property type="project" value="InterPro"/>
</dbReference>
<dbReference type="GO" id="GO:0070328">
    <property type="term" value="P:triglyceride homeostasis"/>
    <property type="evidence" value="ECO:0007669"/>
    <property type="project" value="TreeGrafter"/>
</dbReference>
<dbReference type="eggNOG" id="ENOG502SZ00">
    <property type="taxonomic scope" value="Eukaryota"/>
</dbReference>
<dbReference type="HOGENOM" id="CLU_154694_0_0_1"/>
<dbReference type="GeneTree" id="ENSGT00390000015395"/>
<dbReference type="GO" id="GO:0034366">
    <property type="term" value="C:spherical high-density lipoprotein particle"/>
    <property type="evidence" value="ECO:0007669"/>
    <property type="project" value="TreeGrafter"/>
</dbReference>
<dbReference type="EMBL" id="AAGW02009446">
    <property type="status" value="NOT_ANNOTATED_CDS"/>
    <property type="molecule type" value="Genomic_DNA"/>
</dbReference>
<dbReference type="GO" id="GO:0042627">
    <property type="term" value="C:chylomicron"/>
    <property type="evidence" value="ECO:0007669"/>
    <property type="project" value="UniProtKB-KW"/>
</dbReference>
<dbReference type="SMR" id="G1U2V8"/>
<accession>G1U2V8</accession>
<dbReference type="GO" id="GO:0010897">
    <property type="term" value="P:negative regulation of triglyceride catabolic process"/>
    <property type="evidence" value="ECO:0007669"/>
    <property type="project" value="TreeGrafter"/>
</dbReference>
<dbReference type="InParanoid" id="G1U2V8"/>
<dbReference type="GO" id="GO:0034363">
    <property type="term" value="C:intermediate-density lipoprotein particle"/>
    <property type="evidence" value="ECO:0007669"/>
    <property type="project" value="TreeGrafter"/>
</dbReference>
<evidence type="ECO:0000313" key="14">
    <source>
        <dbReference type="Ensembl" id="ENSOCUP00000023712.2"/>
    </source>
</evidence>
<reference evidence="14" key="3">
    <citation type="submission" date="2025-09" db="UniProtKB">
        <authorList>
            <consortium name="Ensembl"/>
        </authorList>
    </citation>
    <scope>IDENTIFICATION</scope>
    <source>
        <strain evidence="14">Thorbecke</strain>
    </source>
</reference>
<evidence type="ECO:0000256" key="2">
    <source>
        <dbReference type="ARBA" id="ARBA00011008"/>
    </source>
</evidence>
<evidence type="ECO:0000256" key="8">
    <source>
        <dbReference type="ARBA" id="ARBA00022963"/>
    </source>
</evidence>
<evidence type="ECO:0000256" key="7">
    <source>
        <dbReference type="ARBA" id="ARBA00022729"/>
    </source>
</evidence>
<keyword evidence="5" id="KW-0162">Chylomicron</keyword>
<dbReference type="InterPro" id="IPR008403">
    <property type="entry name" value="Apo-CIII"/>
</dbReference>
<dbReference type="GO" id="GO:0006869">
    <property type="term" value="P:lipid transport"/>
    <property type="evidence" value="ECO:0007669"/>
    <property type="project" value="UniProtKB-KW"/>
</dbReference>
<dbReference type="GO" id="GO:0055102">
    <property type="term" value="F:lipase inhibitor activity"/>
    <property type="evidence" value="ECO:0007669"/>
    <property type="project" value="TreeGrafter"/>
</dbReference>
<evidence type="ECO:0000313" key="15">
    <source>
        <dbReference type="Proteomes" id="UP000001811"/>
    </source>
</evidence>
<dbReference type="Proteomes" id="UP000001811">
    <property type="component" value="Chromosome 1"/>
</dbReference>
<dbReference type="GO" id="GO:0016042">
    <property type="term" value="P:lipid catabolic process"/>
    <property type="evidence" value="ECO:0007669"/>
    <property type="project" value="UniProtKB-KW"/>
</dbReference>
<dbReference type="GO" id="GO:0010987">
    <property type="term" value="P:negative regulation of high-density lipoprotein particle clearance"/>
    <property type="evidence" value="ECO:0007669"/>
    <property type="project" value="TreeGrafter"/>
</dbReference>
<dbReference type="InterPro" id="IPR038195">
    <property type="entry name" value="Apo_CIII_sf"/>
</dbReference>
<keyword evidence="6" id="KW-0964">Secreted</keyword>
<comment type="subcellular location">
    <subcellularLocation>
        <location evidence="1">Secreted</location>
    </subcellularLocation>
</comment>
<evidence type="ECO:0000256" key="10">
    <source>
        <dbReference type="ARBA" id="ARBA00023098"/>
    </source>
</evidence>
<evidence type="ECO:0000256" key="13">
    <source>
        <dbReference type="ARBA" id="ARBA00045699"/>
    </source>
</evidence>
<comment type="similarity">
    <text evidence="2">Belongs to the apolipoprotein C3 family.</text>
</comment>
<evidence type="ECO:0000256" key="6">
    <source>
        <dbReference type="ARBA" id="ARBA00022525"/>
    </source>
</evidence>
<evidence type="ECO:0000256" key="5">
    <source>
        <dbReference type="ARBA" id="ARBA00022513"/>
    </source>
</evidence>
<comment type="function">
    <text evidence="13">Component of triglyceride-rich very low density lipoproteins (VLDL) and high density lipoproteins (HDL) in plasma. Plays a multifaceted role in triglyceride homeostasis. Intracellularly, promotes hepatic very low density lipoprotein 1 (VLDL1) assembly and secretion; extracellularly, attenuates hydrolysis and clearance of triglyceride-rich lipoproteins (TRLs). Impairs the lipolysis of TRLs by inhibiting lipoprotein lipase and the hepatic uptake of TRLs by remnant receptors. Formed of several curved helices connected via semiflexible hinges, so that it can wrap tightly around the curved micelle surface and easily adapt to the different diameters of its natural binding partners.</text>
</comment>
<dbReference type="Ensembl" id="ENSOCUT00000022170.2">
    <property type="protein sequence ID" value="ENSOCUP00000023712.2"/>
    <property type="gene ID" value="ENSOCUG00000027365.2"/>
</dbReference>
<evidence type="ECO:0000256" key="4">
    <source>
        <dbReference type="ARBA" id="ARBA00022448"/>
    </source>
</evidence>
<dbReference type="GO" id="GO:0010916">
    <property type="term" value="P:negative regulation of very-low-density lipoprotein particle clearance"/>
    <property type="evidence" value="ECO:0007669"/>
    <property type="project" value="TreeGrafter"/>
</dbReference>
<keyword evidence="8" id="KW-0442">Lipid degradation</keyword>
<sequence>MWAAGVAPSIMGNGLPGISQLARPLAAPATLAPAPASTGKQATFARLTGPSVPAVLGQYKNRPAASCWASTQFIPRSSGSRNRGAAMRPWLLLVVTLLALLASARAMEAEDPKDASLLSVMQGYVQHATKTAHDALSSMQESQMAQQARGWVDAGISSLKGYLSTFA</sequence>
<reference evidence="14 15" key="1">
    <citation type="journal article" date="2011" name="Nature">
        <title>A high-resolution map of human evolutionary constraint using 29 mammals.</title>
        <authorList>
            <person name="Lindblad-Toh K."/>
            <person name="Garber M."/>
            <person name="Zuk O."/>
            <person name="Lin M.F."/>
            <person name="Parker B.J."/>
            <person name="Washietl S."/>
            <person name="Kheradpour P."/>
            <person name="Ernst J."/>
            <person name="Jordan G."/>
            <person name="Mauceli E."/>
            <person name="Ward L.D."/>
            <person name="Lowe C.B."/>
            <person name="Holloway A.K."/>
            <person name="Clamp M."/>
            <person name="Gnerre S."/>
            <person name="Alfoldi J."/>
            <person name="Beal K."/>
            <person name="Chang J."/>
            <person name="Clawson H."/>
            <person name="Cuff J."/>
            <person name="Di Palma F."/>
            <person name="Fitzgerald S."/>
            <person name="Flicek P."/>
            <person name="Guttman M."/>
            <person name="Hubisz M.J."/>
            <person name="Jaffe D.B."/>
            <person name="Jungreis I."/>
            <person name="Kent W.J."/>
            <person name="Kostka D."/>
            <person name="Lara M."/>
            <person name="Martins A.L."/>
            <person name="Massingham T."/>
            <person name="Moltke I."/>
            <person name="Raney B.J."/>
            <person name="Rasmussen M.D."/>
            <person name="Robinson J."/>
            <person name="Stark A."/>
            <person name="Vilella A.J."/>
            <person name="Wen J."/>
            <person name="Xie X."/>
            <person name="Zody M.C."/>
            <person name="Baldwin J."/>
            <person name="Bloom T."/>
            <person name="Chin C.W."/>
            <person name="Heiman D."/>
            <person name="Nicol R."/>
            <person name="Nusbaum C."/>
            <person name="Young S."/>
            <person name="Wilkinson J."/>
            <person name="Worley K.C."/>
            <person name="Kovar C.L."/>
            <person name="Muzny D.M."/>
            <person name="Gibbs R.A."/>
            <person name="Cree A."/>
            <person name="Dihn H.H."/>
            <person name="Fowler G."/>
            <person name="Jhangiani S."/>
            <person name="Joshi V."/>
            <person name="Lee S."/>
            <person name="Lewis L.R."/>
            <person name="Nazareth L.V."/>
            <person name="Okwuonu G."/>
            <person name="Santibanez J."/>
            <person name="Warren W.C."/>
            <person name="Mardis E.R."/>
            <person name="Weinstock G.M."/>
            <person name="Wilson R.K."/>
            <person name="Delehaunty K."/>
            <person name="Dooling D."/>
            <person name="Fronik C."/>
            <person name="Fulton L."/>
            <person name="Fulton B."/>
            <person name="Graves T."/>
            <person name="Minx P."/>
            <person name="Sodergren E."/>
            <person name="Birney E."/>
            <person name="Margulies E.H."/>
            <person name="Herrero J."/>
            <person name="Green E.D."/>
            <person name="Haussler D."/>
            <person name="Siepel A."/>
            <person name="Goldman N."/>
            <person name="Pollard K.S."/>
            <person name="Pedersen J.S."/>
            <person name="Lander E.S."/>
            <person name="Kellis M."/>
        </authorList>
    </citation>
    <scope>NUCLEOTIDE SEQUENCE [LARGE SCALE GENOMIC DNA]</scope>
    <source>
        <strain evidence="14 15">Thorbecke inbred</strain>
    </source>
</reference>
<evidence type="ECO:0000256" key="3">
    <source>
        <dbReference type="ARBA" id="ARBA00015570"/>
    </source>
</evidence>
<organism evidence="14 15">
    <name type="scientific">Oryctolagus cuniculus</name>
    <name type="common">Rabbit</name>
    <dbReference type="NCBI Taxonomy" id="9986"/>
    <lineage>
        <taxon>Eukaryota</taxon>
        <taxon>Metazoa</taxon>
        <taxon>Chordata</taxon>
        <taxon>Craniata</taxon>
        <taxon>Vertebrata</taxon>
        <taxon>Euteleostomi</taxon>
        <taxon>Mammalia</taxon>
        <taxon>Eutheria</taxon>
        <taxon>Euarchontoglires</taxon>
        <taxon>Glires</taxon>
        <taxon>Lagomorpha</taxon>
        <taxon>Leporidae</taxon>
        <taxon>Oryctolagus</taxon>
    </lineage>
</organism>
<dbReference type="Pfam" id="PF05778">
    <property type="entry name" value="Apo-CIII"/>
    <property type="match status" value="1"/>
</dbReference>
<dbReference type="GO" id="GO:0042632">
    <property type="term" value="P:cholesterol homeostasis"/>
    <property type="evidence" value="ECO:0007669"/>
    <property type="project" value="TreeGrafter"/>
</dbReference>
<keyword evidence="10" id="KW-0443">Lipid metabolism</keyword>
<dbReference type="GO" id="GO:0070653">
    <property type="term" value="F:high-density lipoprotein particle receptor binding"/>
    <property type="evidence" value="ECO:0007669"/>
    <property type="project" value="TreeGrafter"/>
</dbReference>
<evidence type="ECO:0000256" key="12">
    <source>
        <dbReference type="ARBA" id="ARBA00031173"/>
    </source>
</evidence>
<dbReference type="GO" id="GO:0034361">
    <property type="term" value="C:very-low-density lipoprotein particle"/>
    <property type="evidence" value="ECO:0007669"/>
    <property type="project" value="UniProtKB-KW"/>
</dbReference>
<keyword evidence="7" id="KW-0732">Signal</keyword>
<evidence type="ECO:0000256" key="9">
    <source>
        <dbReference type="ARBA" id="ARBA00023055"/>
    </source>
</evidence>
<dbReference type="PANTHER" id="PTHR14225:SF0">
    <property type="entry name" value="APOLIPOPROTEIN C-III"/>
    <property type="match status" value="1"/>
</dbReference>
<dbReference type="AlphaFoldDB" id="G1U2V8"/>
<evidence type="ECO:0000256" key="11">
    <source>
        <dbReference type="ARBA" id="ARBA00023313"/>
    </source>
</evidence>
<dbReference type="GO" id="GO:0010989">
    <property type="term" value="P:negative regulation of low-density lipoprotein particle clearance"/>
    <property type="evidence" value="ECO:0007669"/>
    <property type="project" value="TreeGrafter"/>
</dbReference>
<proteinExistence type="inferred from homology"/>
<keyword evidence="15" id="KW-1185">Reference proteome</keyword>
<keyword evidence="4" id="KW-0813">Transport</keyword>
<keyword evidence="11" id="KW-0850">VLDL</keyword>
<reference evidence="14" key="2">
    <citation type="submission" date="2025-08" db="UniProtKB">
        <authorList>
            <consortium name="Ensembl"/>
        </authorList>
    </citation>
    <scope>IDENTIFICATION</scope>
    <source>
        <strain evidence="14">Thorbecke</strain>
    </source>
</reference>
<dbReference type="Gene3D" id="6.10.90.10">
    <property type="entry name" value="Apolipoprotein CIII"/>
    <property type="match status" value="1"/>
</dbReference>
<keyword evidence="9" id="KW-0445">Lipid transport</keyword>
<name>G1U2V8_RABIT</name>
<dbReference type="GO" id="GO:0005543">
    <property type="term" value="F:phospholipid binding"/>
    <property type="evidence" value="ECO:0007669"/>
    <property type="project" value="TreeGrafter"/>
</dbReference>
<protein>
    <recommendedName>
        <fullName evidence="3">Apolipoprotein C-III</fullName>
    </recommendedName>
    <alternativeName>
        <fullName evidence="12">Apolipoprotein C3</fullName>
    </alternativeName>
</protein>
<evidence type="ECO:0000256" key="1">
    <source>
        <dbReference type="ARBA" id="ARBA00004613"/>
    </source>
</evidence>
<dbReference type="STRING" id="9986.ENSOCUP00000023712"/>